<evidence type="ECO:0000256" key="1">
    <source>
        <dbReference type="ARBA" id="ARBA00022630"/>
    </source>
</evidence>
<dbReference type="CDD" id="cd04730">
    <property type="entry name" value="NPD_like"/>
    <property type="match status" value="1"/>
</dbReference>
<evidence type="ECO:0000313" key="5">
    <source>
        <dbReference type="EMBL" id="TCD66842.1"/>
    </source>
</evidence>
<dbReference type="Gene3D" id="3.20.20.70">
    <property type="entry name" value="Aldolase class I"/>
    <property type="match status" value="1"/>
</dbReference>
<proteinExistence type="predicted"/>
<feature type="region of interest" description="Disordered" evidence="4">
    <location>
        <begin position="1"/>
        <end position="24"/>
    </location>
</feature>
<dbReference type="AlphaFoldDB" id="A0A4R0RIC2"/>
<evidence type="ECO:0000256" key="4">
    <source>
        <dbReference type="SAM" id="MobiDB-lite"/>
    </source>
</evidence>
<sequence length="418" mass="45229">GEEPSSRSNKRQMGERTQFDPPTQRTCFEKGLVRRSLDLKAAMAIIDSDEPTLSDQTRPLSLQPTLSRHILLPHVLIMQPINTRFTKMFNIKTPIVAAPMAFASTPELAAAVTAAGGLGLFGAGFDTSDSIRQTFKVVREKLNVPKGKPVPFGVGVIAWILDMTEPSDDPRLPTILEELPESIWFAFGDVGKYIKQVQEYDAKREHKTKIFLIVNSAEEALKAVNEWKVDVLVAQGNEAGGHGGSISPPTTTVVQSVKAAVGPNGPLVIAAGGIMTGAQVASFLTLGADAVVCGTRFLFTPECCYTDAMKAVLLESDLQATKRSLCYDDAGRTNGWPPLHDGRAIANKIWDDLQEGLSLEDRQARFDESAKKGEKDRLVIWAGVGTGLVKEIKPAAEVLRSLHEGALESLRVASQLTA</sequence>
<dbReference type="Pfam" id="PF03060">
    <property type="entry name" value="NMO"/>
    <property type="match status" value="1"/>
</dbReference>
<gene>
    <name evidence="5" type="ORF">EIP91_000920</name>
</gene>
<dbReference type="InterPro" id="IPR004136">
    <property type="entry name" value="NMO"/>
</dbReference>
<evidence type="ECO:0000256" key="2">
    <source>
        <dbReference type="ARBA" id="ARBA00022643"/>
    </source>
</evidence>
<dbReference type="EMBL" id="RWJN01000120">
    <property type="protein sequence ID" value="TCD66842.1"/>
    <property type="molecule type" value="Genomic_DNA"/>
</dbReference>
<accession>A0A4R0RIC2</accession>
<dbReference type="InterPro" id="IPR013785">
    <property type="entry name" value="Aldolase_TIM"/>
</dbReference>
<comment type="caution">
    <text evidence="5">The sequence shown here is derived from an EMBL/GenBank/DDBJ whole genome shotgun (WGS) entry which is preliminary data.</text>
</comment>
<name>A0A4R0RIC2_9APHY</name>
<dbReference type="PANTHER" id="PTHR32332:SF31">
    <property type="entry name" value="2-NITROPROPANE DIOXYGENASE FAMILY, PUTATIVE (AFU_ORTHOLOGUE AFUA_2G09850)-RELATED"/>
    <property type="match status" value="1"/>
</dbReference>
<protein>
    <submittedName>
        <fullName evidence="5">Uncharacterized protein</fullName>
    </submittedName>
</protein>
<organism evidence="5 6">
    <name type="scientific">Steccherinum ochraceum</name>
    <dbReference type="NCBI Taxonomy" id="92696"/>
    <lineage>
        <taxon>Eukaryota</taxon>
        <taxon>Fungi</taxon>
        <taxon>Dikarya</taxon>
        <taxon>Basidiomycota</taxon>
        <taxon>Agaricomycotina</taxon>
        <taxon>Agaricomycetes</taxon>
        <taxon>Polyporales</taxon>
        <taxon>Steccherinaceae</taxon>
        <taxon>Steccherinum</taxon>
    </lineage>
</organism>
<keyword evidence="6" id="KW-1185">Reference proteome</keyword>
<keyword evidence="2" id="KW-0288">FMN</keyword>
<keyword evidence="1" id="KW-0285">Flavoprotein</keyword>
<dbReference type="Proteomes" id="UP000292702">
    <property type="component" value="Unassembled WGS sequence"/>
</dbReference>
<feature type="non-terminal residue" evidence="5">
    <location>
        <position position="1"/>
    </location>
</feature>
<dbReference type="OrthoDB" id="2349068at2759"/>
<dbReference type="PANTHER" id="PTHR32332">
    <property type="entry name" value="2-NITROPROPANE DIOXYGENASE"/>
    <property type="match status" value="1"/>
</dbReference>
<dbReference type="SUPFAM" id="SSF51412">
    <property type="entry name" value="Inosine monophosphate dehydrogenase (IMPDH)"/>
    <property type="match status" value="1"/>
</dbReference>
<evidence type="ECO:0000313" key="6">
    <source>
        <dbReference type="Proteomes" id="UP000292702"/>
    </source>
</evidence>
<evidence type="ECO:0000256" key="3">
    <source>
        <dbReference type="ARBA" id="ARBA00023002"/>
    </source>
</evidence>
<reference evidence="5 6" key="1">
    <citation type="submission" date="2018-11" db="EMBL/GenBank/DDBJ databases">
        <title>Genome assembly of Steccherinum ochraceum LE-BIN_3174, the white-rot fungus of the Steccherinaceae family (The Residual Polyporoid clade, Polyporales, Basidiomycota).</title>
        <authorList>
            <person name="Fedorova T.V."/>
            <person name="Glazunova O.A."/>
            <person name="Landesman E.O."/>
            <person name="Moiseenko K.V."/>
            <person name="Psurtseva N.V."/>
            <person name="Savinova O.S."/>
            <person name="Shakhova N.V."/>
            <person name="Tyazhelova T.V."/>
            <person name="Vasina D.V."/>
        </authorList>
    </citation>
    <scope>NUCLEOTIDE SEQUENCE [LARGE SCALE GENOMIC DNA]</scope>
    <source>
        <strain evidence="5 6">LE-BIN_3174</strain>
    </source>
</reference>
<dbReference type="STRING" id="92696.A0A4R0RIC2"/>
<keyword evidence="3" id="KW-0560">Oxidoreductase</keyword>
<dbReference type="GO" id="GO:0018580">
    <property type="term" value="F:nitronate monooxygenase activity"/>
    <property type="evidence" value="ECO:0007669"/>
    <property type="project" value="InterPro"/>
</dbReference>